<sequence length="121" mass="13867">MNYDLFRLSKKKDTFEGNVYVQAHIPAHIKPSLNQNVVWDELVKKDTPLTNAALKYKECPFKTHPTIDLPLLTGRCALEKLSIFKNMKIKCALRGLVYKIGTCKPMKHQIVIKNLSDGKIR</sequence>
<dbReference type="EMBL" id="KB097700">
    <property type="protein sequence ID" value="ESN91713.1"/>
    <property type="molecule type" value="Genomic_DNA"/>
</dbReference>
<dbReference type="GeneID" id="20201199"/>
<organism evidence="2 3">
    <name type="scientific">Helobdella robusta</name>
    <name type="common">Californian leech</name>
    <dbReference type="NCBI Taxonomy" id="6412"/>
    <lineage>
        <taxon>Eukaryota</taxon>
        <taxon>Metazoa</taxon>
        <taxon>Spiralia</taxon>
        <taxon>Lophotrochozoa</taxon>
        <taxon>Annelida</taxon>
        <taxon>Clitellata</taxon>
        <taxon>Hirudinea</taxon>
        <taxon>Rhynchobdellida</taxon>
        <taxon>Glossiphoniidae</taxon>
        <taxon>Helobdella</taxon>
    </lineage>
</organism>
<dbReference type="CTD" id="20201199"/>
<dbReference type="EMBL" id="AMQM01002169">
    <property type="status" value="NOT_ANNOTATED_CDS"/>
    <property type="molecule type" value="Genomic_DNA"/>
</dbReference>
<protein>
    <submittedName>
        <fullName evidence="1 2">Uncharacterized protein</fullName>
    </submittedName>
</protein>
<dbReference type="InParanoid" id="T1EX99"/>
<name>T1EX99_HELRO</name>
<reference evidence="1 3" key="2">
    <citation type="journal article" date="2013" name="Nature">
        <title>Insights into bilaterian evolution from three spiralian genomes.</title>
        <authorList>
            <person name="Simakov O."/>
            <person name="Marletaz F."/>
            <person name="Cho S.J."/>
            <person name="Edsinger-Gonzales E."/>
            <person name="Havlak P."/>
            <person name="Hellsten U."/>
            <person name="Kuo D.H."/>
            <person name="Larsson T."/>
            <person name="Lv J."/>
            <person name="Arendt D."/>
            <person name="Savage R."/>
            <person name="Osoegawa K."/>
            <person name="de Jong P."/>
            <person name="Grimwood J."/>
            <person name="Chapman J.A."/>
            <person name="Shapiro H."/>
            <person name="Aerts A."/>
            <person name="Otillar R.P."/>
            <person name="Terry A.Y."/>
            <person name="Boore J.L."/>
            <person name="Grigoriev I.V."/>
            <person name="Lindberg D.R."/>
            <person name="Seaver E.C."/>
            <person name="Weisblat D.A."/>
            <person name="Putnam N.H."/>
            <person name="Rokhsar D.S."/>
        </authorList>
    </citation>
    <scope>NUCLEOTIDE SEQUENCE</scope>
</reference>
<dbReference type="AlphaFoldDB" id="T1EX99"/>
<proteinExistence type="predicted"/>
<dbReference type="RefSeq" id="XP_009030529.1">
    <property type="nucleotide sequence ID" value="XM_009032281.1"/>
</dbReference>
<reference evidence="3" key="1">
    <citation type="submission" date="2012-12" db="EMBL/GenBank/DDBJ databases">
        <authorList>
            <person name="Hellsten U."/>
            <person name="Grimwood J."/>
            <person name="Chapman J.A."/>
            <person name="Shapiro H."/>
            <person name="Aerts A."/>
            <person name="Otillar R.P."/>
            <person name="Terry A.Y."/>
            <person name="Boore J.L."/>
            <person name="Simakov O."/>
            <person name="Marletaz F."/>
            <person name="Cho S.-J."/>
            <person name="Edsinger-Gonzales E."/>
            <person name="Havlak P."/>
            <person name="Kuo D.-H."/>
            <person name="Larsson T."/>
            <person name="Lv J."/>
            <person name="Arendt D."/>
            <person name="Savage R."/>
            <person name="Osoegawa K."/>
            <person name="de Jong P."/>
            <person name="Lindberg D.R."/>
            <person name="Seaver E.C."/>
            <person name="Weisblat D.A."/>
            <person name="Putnam N.H."/>
            <person name="Grigoriev I.V."/>
            <person name="Rokhsar D.S."/>
        </authorList>
    </citation>
    <scope>NUCLEOTIDE SEQUENCE</scope>
</reference>
<evidence type="ECO:0000313" key="2">
    <source>
        <dbReference type="EnsemblMetazoa" id="HelroP165779"/>
    </source>
</evidence>
<gene>
    <name evidence="2" type="primary">20201199</name>
    <name evidence="1" type="ORF">HELRODRAFT_165779</name>
</gene>
<dbReference type="HOGENOM" id="CLU_2040622_0_0_1"/>
<dbReference type="KEGG" id="hro:HELRODRAFT_165779"/>
<dbReference type="Proteomes" id="UP000015101">
    <property type="component" value="Unassembled WGS sequence"/>
</dbReference>
<evidence type="ECO:0000313" key="1">
    <source>
        <dbReference type="EMBL" id="ESN91713.1"/>
    </source>
</evidence>
<accession>T1EX99</accession>
<reference evidence="2" key="3">
    <citation type="submission" date="2015-06" db="UniProtKB">
        <authorList>
            <consortium name="EnsemblMetazoa"/>
        </authorList>
    </citation>
    <scope>IDENTIFICATION</scope>
</reference>
<evidence type="ECO:0000313" key="3">
    <source>
        <dbReference type="Proteomes" id="UP000015101"/>
    </source>
</evidence>
<dbReference type="EnsemblMetazoa" id="HelroT165779">
    <property type="protein sequence ID" value="HelroP165779"/>
    <property type="gene ID" value="HelroG165779"/>
</dbReference>
<keyword evidence="3" id="KW-1185">Reference proteome</keyword>